<accession>A0ABP7VSY2</accession>
<name>A0ABP7VSY2_9ACTN</name>
<keyword evidence="3" id="KW-1185">Reference proteome</keyword>
<dbReference type="Proteomes" id="UP001500683">
    <property type="component" value="Unassembled WGS sequence"/>
</dbReference>
<feature type="compositionally biased region" description="Low complexity" evidence="1">
    <location>
        <begin position="78"/>
        <end position="87"/>
    </location>
</feature>
<comment type="caution">
    <text evidence="2">The sequence shown here is derived from an EMBL/GenBank/DDBJ whole genome shotgun (WGS) entry which is preliminary data.</text>
</comment>
<gene>
    <name evidence="2" type="ORF">GCM10022214_32120</name>
</gene>
<evidence type="ECO:0000256" key="1">
    <source>
        <dbReference type="SAM" id="MobiDB-lite"/>
    </source>
</evidence>
<sequence>MLRSAYEAITNSRFGVLDVREGPHTHPLGWRRIADALTMVAVRVTSVSEDGLYLSGSRSLLGRKVYWHHAGVADNSLRLLPSRSPRLAPDRRNTASSGESRSGQGVSPSITATARA</sequence>
<evidence type="ECO:0000313" key="2">
    <source>
        <dbReference type="EMBL" id="GAA4073291.1"/>
    </source>
</evidence>
<protein>
    <submittedName>
        <fullName evidence="2">Uncharacterized protein</fullName>
    </submittedName>
</protein>
<reference evidence="3" key="1">
    <citation type="journal article" date="2019" name="Int. J. Syst. Evol. Microbiol.">
        <title>The Global Catalogue of Microorganisms (GCM) 10K type strain sequencing project: providing services to taxonomists for standard genome sequencing and annotation.</title>
        <authorList>
            <consortium name="The Broad Institute Genomics Platform"/>
            <consortium name="The Broad Institute Genome Sequencing Center for Infectious Disease"/>
            <person name="Wu L."/>
            <person name="Ma J."/>
        </authorList>
    </citation>
    <scope>NUCLEOTIDE SEQUENCE [LARGE SCALE GENOMIC DNA]</scope>
    <source>
        <strain evidence="3">JCM 16702</strain>
    </source>
</reference>
<proteinExistence type="predicted"/>
<evidence type="ECO:0000313" key="3">
    <source>
        <dbReference type="Proteomes" id="UP001500683"/>
    </source>
</evidence>
<organism evidence="2 3">
    <name type="scientific">Actinomadura miaoliensis</name>
    <dbReference type="NCBI Taxonomy" id="430685"/>
    <lineage>
        <taxon>Bacteria</taxon>
        <taxon>Bacillati</taxon>
        <taxon>Actinomycetota</taxon>
        <taxon>Actinomycetes</taxon>
        <taxon>Streptosporangiales</taxon>
        <taxon>Thermomonosporaceae</taxon>
        <taxon>Actinomadura</taxon>
    </lineage>
</organism>
<dbReference type="EMBL" id="BAAAZG010000018">
    <property type="protein sequence ID" value="GAA4073291.1"/>
    <property type="molecule type" value="Genomic_DNA"/>
</dbReference>
<feature type="region of interest" description="Disordered" evidence="1">
    <location>
        <begin position="78"/>
        <end position="116"/>
    </location>
</feature>
<feature type="compositionally biased region" description="Polar residues" evidence="1">
    <location>
        <begin position="94"/>
        <end position="116"/>
    </location>
</feature>